<sequence length="327" mass="35357">MSTLGHWLDQNRQRHRLARWQRDGVLRSADAAATALGIDPTPPWAWFLDRLGLWGGVSLIGTGVISFIAANWDALGVMARLGGIQLLLVGTVGAAWYFRGKARVFEAGLFLAMMIVGAFLGLIGQTYRIEADAWHLFAAWTALSLPWVVASRSAVLWLAAIALANLTFALWLRDNSLRYIPANDLVNLSVFNTALFIAWVAAALRLPELRGRQGPLILAFTALAFVSAAAVRDVAGDRGAAVGSVGFWLVLMIGFGIYFARNRPRNLLGLSGLALSALVVANVVLGRILLELLRDAIWVLLMLAVAIVGQLVGVVVILRRLARSEAS</sequence>
<keyword evidence="4" id="KW-1185">Reference proteome</keyword>
<dbReference type="Pfam" id="PF09925">
    <property type="entry name" value="DUF2157"/>
    <property type="match status" value="1"/>
</dbReference>
<evidence type="ECO:0000313" key="3">
    <source>
        <dbReference type="EMBL" id="UXI70108.1"/>
    </source>
</evidence>
<feature type="transmembrane region" description="Helical" evidence="1">
    <location>
        <begin position="109"/>
        <end position="127"/>
    </location>
</feature>
<proteinExistence type="predicted"/>
<dbReference type="RefSeq" id="WP_261697059.1">
    <property type="nucleotide sequence ID" value="NZ_CP104694.1"/>
</dbReference>
<feature type="transmembrane region" description="Helical" evidence="1">
    <location>
        <begin position="155"/>
        <end position="173"/>
    </location>
</feature>
<dbReference type="InterPro" id="IPR018677">
    <property type="entry name" value="DUF2157"/>
</dbReference>
<reference evidence="3" key="1">
    <citation type="submission" date="2022-09" db="EMBL/GenBank/DDBJ databases">
        <title>Tahibacter sp. nov., isolated from a fresh water.</title>
        <authorList>
            <person name="Baek J.H."/>
            <person name="Lee J.K."/>
            <person name="Kim J.M."/>
            <person name="Jeon C.O."/>
        </authorList>
    </citation>
    <scope>NUCLEOTIDE SEQUENCE</scope>
    <source>
        <strain evidence="3">W38</strain>
    </source>
</reference>
<feature type="transmembrane region" description="Helical" evidence="1">
    <location>
        <begin position="267"/>
        <end position="290"/>
    </location>
</feature>
<protein>
    <submittedName>
        <fullName evidence="3">DUF2157 domain-containing protein</fullName>
    </submittedName>
</protein>
<keyword evidence="1" id="KW-1133">Transmembrane helix</keyword>
<feature type="transmembrane region" description="Helical" evidence="1">
    <location>
        <begin position="185"/>
        <end position="204"/>
    </location>
</feature>
<keyword evidence="1" id="KW-0812">Transmembrane</keyword>
<feature type="domain" description="DUF2157" evidence="2">
    <location>
        <begin position="19"/>
        <end position="157"/>
    </location>
</feature>
<dbReference type="EMBL" id="CP104694">
    <property type="protein sequence ID" value="UXI70108.1"/>
    <property type="molecule type" value="Genomic_DNA"/>
</dbReference>
<evidence type="ECO:0000256" key="1">
    <source>
        <dbReference type="SAM" id="Phobius"/>
    </source>
</evidence>
<feature type="transmembrane region" description="Helical" evidence="1">
    <location>
        <begin position="216"/>
        <end position="235"/>
    </location>
</feature>
<feature type="transmembrane region" description="Helical" evidence="1">
    <location>
        <begin position="78"/>
        <end position="97"/>
    </location>
</feature>
<organism evidence="3 4">
    <name type="scientific">Tahibacter amnicola</name>
    <dbReference type="NCBI Taxonomy" id="2976241"/>
    <lineage>
        <taxon>Bacteria</taxon>
        <taxon>Pseudomonadati</taxon>
        <taxon>Pseudomonadota</taxon>
        <taxon>Gammaproteobacteria</taxon>
        <taxon>Lysobacterales</taxon>
        <taxon>Rhodanobacteraceae</taxon>
        <taxon>Tahibacter</taxon>
    </lineage>
</organism>
<keyword evidence="1" id="KW-0472">Membrane</keyword>
<feature type="transmembrane region" description="Helical" evidence="1">
    <location>
        <begin position="296"/>
        <end position="318"/>
    </location>
</feature>
<accession>A0ABY6BL09</accession>
<feature type="transmembrane region" description="Helical" evidence="1">
    <location>
        <begin position="51"/>
        <end position="72"/>
    </location>
</feature>
<gene>
    <name evidence="3" type="ORF">N4264_10905</name>
</gene>
<evidence type="ECO:0000259" key="2">
    <source>
        <dbReference type="Pfam" id="PF09925"/>
    </source>
</evidence>
<name>A0ABY6BL09_9GAMM</name>
<feature type="transmembrane region" description="Helical" evidence="1">
    <location>
        <begin position="241"/>
        <end position="260"/>
    </location>
</feature>
<evidence type="ECO:0000313" key="4">
    <source>
        <dbReference type="Proteomes" id="UP001064632"/>
    </source>
</evidence>
<dbReference type="Proteomes" id="UP001064632">
    <property type="component" value="Chromosome"/>
</dbReference>